<evidence type="ECO:0000313" key="2">
    <source>
        <dbReference type="Proteomes" id="UP001642260"/>
    </source>
</evidence>
<dbReference type="Proteomes" id="UP001642260">
    <property type="component" value="Unassembled WGS sequence"/>
</dbReference>
<dbReference type="EMBL" id="CAKOAT010796264">
    <property type="protein sequence ID" value="CAH8388409.1"/>
    <property type="molecule type" value="Genomic_DNA"/>
</dbReference>
<dbReference type="AlphaFoldDB" id="A0ABC8LZN1"/>
<gene>
    <name evidence="1" type="ORF">ERUC_LOCUS40892</name>
</gene>
<accession>A0ABC8LZN1</accession>
<comment type="caution">
    <text evidence="1">The sequence shown here is derived from an EMBL/GenBank/DDBJ whole genome shotgun (WGS) entry which is preliminary data.</text>
</comment>
<sequence length="100" mass="10748">MSPTVQSTWALYAAHLHLQPLPLTLSNRDVPAITKKLVKSLIPATGVVQGAEEVPSVTTYQTLPMSSMAAVWETMKLENQCWIASVGEKTQNALTGAGKI</sequence>
<reference evidence="1 2" key="1">
    <citation type="submission" date="2022-03" db="EMBL/GenBank/DDBJ databases">
        <authorList>
            <person name="Macdonald S."/>
            <person name="Ahmed S."/>
            <person name="Newling K."/>
        </authorList>
    </citation>
    <scope>NUCLEOTIDE SEQUENCE [LARGE SCALE GENOMIC DNA]</scope>
</reference>
<organism evidence="1 2">
    <name type="scientific">Eruca vesicaria subsp. sativa</name>
    <name type="common">Garden rocket</name>
    <name type="synonym">Eruca sativa</name>
    <dbReference type="NCBI Taxonomy" id="29727"/>
    <lineage>
        <taxon>Eukaryota</taxon>
        <taxon>Viridiplantae</taxon>
        <taxon>Streptophyta</taxon>
        <taxon>Embryophyta</taxon>
        <taxon>Tracheophyta</taxon>
        <taxon>Spermatophyta</taxon>
        <taxon>Magnoliopsida</taxon>
        <taxon>eudicotyledons</taxon>
        <taxon>Gunneridae</taxon>
        <taxon>Pentapetalae</taxon>
        <taxon>rosids</taxon>
        <taxon>malvids</taxon>
        <taxon>Brassicales</taxon>
        <taxon>Brassicaceae</taxon>
        <taxon>Brassiceae</taxon>
        <taxon>Eruca</taxon>
    </lineage>
</organism>
<name>A0ABC8LZN1_ERUVS</name>
<evidence type="ECO:0000313" key="1">
    <source>
        <dbReference type="EMBL" id="CAH8388409.1"/>
    </source>
</evidence>
<keyword evidence="2" id="KW-1185">Reference proteome</keyword>
<protein>
    <submittedName>
        <fullName evidence="1">Uncharacterized protein</fullName>
    </submittedName>
</protein>
<proteinExistence type="predicted"/>